<evidence type="ECO:0000256" key="1">
    <source>
        <dbReference type="SAM" id="MobiDB-lite"/>
    </source>
</evidence>
<dbReference type="KEGG" id="ips:CfP315_0898"/>
<accession>A0AA48HYX7</accession>
<keyword evidence="2" id="KW-1133">Transmembrane helix</keyword>
<reference evidence="3" key="1">
    <citation type="journal article" date="2023" name="ISME J.">
        <title>Emergence of putative energy parasites within Clostridia revealed by genome analysis of a novel endosymbiotic clade.</title>
        <authorList>
            <person name="Takahashi K."/>
            <person name="Kuwahara H."/>
            <person name="Horikawa Y."/>
            <person name="Izawa K."/>
            <person name="Kato D."/>
            <person name="Inagaki T."/>
            <person name="Yuki M."/>
            <person name="Ohkuma M."/>
            <person name="Hongoh Y."/>
        </authorList>
    </citation>
    <scope>NUCLEOTIDE SEQUENCE</scope>
    <source>
        <strain evidence="3">CfP3-15</strain>
    </source>
</reference>
<feature type="region of interest" description="Disordered" evidence="1">
    <location>
        <begin position="79"/>
        <end position="130"/>
    </location>
</feature>
<feature type="compositionally biased region" description="Basic and acidic residues" evidence="1">
    <location>
        <begin position="15"/>
        <end position="43"/>
    </location>
</feature>
<keyword evidence="2" id="KW-0472">Membrane</keyword>
<keyword evidence="2" id="KW-0812">Transmembrane</keyword>
<protein>
    <submittedName>
        <fullName evidence="3">Uncharacterized protein</fullName>
    </submittedName>
</protein>
<dbReference type="AlphaFoldDB" id="A0AA48HYX7"/>
<gene>
    <name evidence="3" type="ORF">CfP315_0898</name>
</gene>
<feature type="compositionally biased region" description="Basic and acidic residues" evidence="1">
    <location>
        <begin position="79"/>
        <end position="100"/>
    </location>
</feature>
<organism evidence="3">
    <name type="scientific">Candidatus Improbicoccus pseudotrichonymphae</name>
    <dbReference type="NCBI Taxonomy" id="3033792"/>
    <lineage>
        <taxon>Bacteria</taxon>
        <taxon>Bacillati</taxon>
        <taxon>Bacillota</taxon>
        <taxon>Clostridia</taxon>
        <taxon>Candidatus Improbicoccus</taxon>
    </lineage>
</organism>
<feature type="region of interest" description="Disordered" evidence="1">
    <location>
        <begin position="1"/>
        <end position="45"/>
    </location>
</feature>
<dbReference type="EMBL" id="AP027924">
    <property type="protein sequence ID" value="BED92284.1"/>
    <property type="molecule type" value="Genomic_DNA"/>
</dbReference>
<feature type="compositionally biased region" description="Acidic residues" evidence="1">
    <location>
        <begin position="114"/>
        <end position="125"/>
    </location>
</feature>
<dbReference type="Proteomes" id="UP001337580">
    <property type="component" value="Chromosome"/>
</dbReference>
<feature type="transmembrane region" description="Helical" evidence="2">
    <location>
        <begin position="142"/>
        <end position="163"/>
    </location>
</feature>
<proteinExistence type="predicted"/>
<name>A0AA48HYX7_9FIRM</name>
<feature type="transmembrane region" description="Helical" evidence="2">
    <location>
        <begin position="53"/>
        <end position="72"/>
    </location>
</feature>
<evidence type="ECO:0000313" key="3">
    <source>
        <dbReference type="EMBL" id="BED92284.1"/>
    </source>
</evidence>
<sequence>MKNKFIKSLMNSLNSRREREREREVSHGDLSMKKENSIDDNKNSKKISKNNKIISSILAVVMCCQSFVGVVTSDSQLVDSKETNSKETVEIMEGKDKDGVEISEDEDDVKKNDEDEDEGEGENEDESKKNDAVDKSKWLLDLAKTIVGVCVSGVGALVIYKVIKVIYNAIKSNVVGIKEVELDAKSPEDKLLKDESEDEPEVTEPETDLKKVQIGNESYLTHSIGKKNEDDIGFENLIVIMGNCGGIPEFVNEILRDFSDALSQVKVKSNYENKIDKLSSYSKFIVAIIKGEDCFLDYLKINDVKPTTESVVKHACELLENQKNPEFRLVNAYVEVKIGGDTIYFLISQELAPYLEKKPPVQLL</sequence>
<evidence type="ECO:0000256" key="2">
    <source>
        <dbReference type="SAM" id="Phobius"/>
    </source>
</evidence>